<dbReference type="PANTHER" id="PTHR45650">
    <property type="entry name" value="GDSL-LIKE LIPASE/ACYLHYDROLASE-RELATED"/>
    <property type="match status" value="1"/>
</dbReference>
<dbReference type="Gene3D" id="3.40.50.1110">
    <property type="entry name" value="SGNH hydrolase"/>
    <property type="match status" value="1"/>
</dbReference>
<reference evidence="8" key="1">
    <citation type="submission" date="2022-03" db="EMBL/GenBank/DDBJ databases">
        <title>A functionally conserved STORR gene fusion in Papaver species that diverged 16.8 million years ago.</title>
        <authorList>
            <person name="Catania T."/>
        </authorList>
    </citation>
    <scope>NUCLEOTIDE SEQUENCE</scope>
    <source>
        <strain evidence="8">S-191538</strain>
    </source>
</reference>
<dbReference type="Pfam" id="PF00657">
    <property type="entry name" value="Lipase_GDSL"/>
    <property type="match status" value="1"/>
</dbReference>
<comment type="similarity">
    <text evidence="2">Belongs to the 'GDSL' lipolytic enzyme family.</text>
</comment>
<dbReference type="InterPro" id="IPR001087">
    <property type="entry name" value="GDSL"/>
</dbReference>
<organism evidence="8 9">
    <name type="scientific">Papaver nudicaule</name>
    <name type="common">Iceland poppy</name>
    <dbReference type="NCBI Taxonomy" id="74823"/>
    <lineage>
        <taxon>Eukaryota</taxon>
        <taxon>Viridiplantae</taxon>
        <taxon>Streptophyta</taxon>
        <taxon>Embryophyta</taxon>
        <taxon>Tracheophyta</taxon>
        <taxon>Spermatophyta</taxon>
        <taxon>Magnoliopsida</taxon>
        <taxon>Ranunculales</taxon>
        <taxon>Papaveraceae</taxon>
        <taxon>Papaveroideae</taxon>
        <taxon>Papaver</taxon>
    </lineage>
</organism>
<evidence type="ECO:0000256" key="4">
    <source>
        <dbReference type="ARBA" id="ARBA00022729"/>
    </source>
</evidence>
<keyword evidence="7" id="KW-0443">Lipid metabolism</keyword>
<accession>A0AA41UZ59</accession>
<dbReference type="GO" id="GO:0016042">
    <property type="term" value="P:lipid catabolic process"/>
    <property type="evidence" value="ECO:0007669"/>
    <property type="project" value="UniProtKB-KW"/>
</dbReference>
<name>A0AA41UZ59_PAPNU</name>
<comment type="subcellular location">
    <subcellularLocation>
        <location evidence="1">Secreted</location>
    </subcellularLocation>
</comment>
<evidence type="ECO:0000256" key="7">
    <source>
        <dbReference type="ARBA" id="ARBA00023098"/>
    </source>
</evidence>
<dbReference type="Proteomes" id="UP001177140">
    <property type="component" value="Unassembled WGS sequence"/>
</dbReference>
<keyword evidence="9" id="KW-1185">Reference proteome</keyword>
<sequence length="371" mass="41346">MVVLMKSSYLFMPILVLNLFLCFTFFVGISSGAIAPAIYNFGDSLLDSGNNNFLQTIAKANYTPYGIDFPTGPTGRFTNGATGGDFMATFLGLPYPPAYLSLSQEWRRITTTGINYASSGSGILPESGTAMGDNLSLDEQIDYFKSTVKNDLPRIYRFPRILSYTLSRSIFVISTGANDYLNNYLQPQFYNTSKTYPPQEFANLLLNTLEQQLTTIYNLGGRKFLIYNIGALGCLPIVIAAANPKPSTLCVEDVNNLVNIYNNGLPTMLKRLTSSLQGSTFVRADLFTLGYAQFQDPLKFGYSNGRTPCCKFDIFGQCIRGQQPCNDIDNRLFYDAIHPAQLVNYRFARDCFFRTSALCTPINIQQLTFKL</sequence>
<proteinExistence type="inferred from homology"/>
<protein>
    <submittedName>
        <fullName evidence="8">Uncharacterized protein</fullName>
    </submittedName>
</protein>
<evidence type="ECO:0000256" key="3">
    <source>
        <dbReference type="ARBA" id="ARBA00022525"/>
    </source>
</evidence>
<evidence type="ECO:0000313" key="9">
    <source>
        <dbReference type="Proteomes" id="UP001177140"/>
    </source>
</evidence>
<keyword evidence="6" id="KW-0442">Lipid degradation</keyword>
<dbReference type="PANTHER" id="PTHR45650:SF14">
    <property type="entry name" value="GDSL ESTERASE_LIPASE 7-LIKE"/>
    <property type="match status" value="1"/>
</dbReference>
<dbReference type="EMBL" id="JAJJMA010046110">
    <property type="protein sequence ID" value="MCL7025502.1"/>
    <property type="molecule type" value="Genomic_DNA"/>
</dbReference>
<evidence type="ECO:0000256" key="5">
    <source>
        <dbReference type="ARBA" id="ARBA00022801"/>
    </source>
</evidence>
<dbReference type="CDD" id="cd01837">
    <property type="entry name" value="SGNH_plant_lipase_like"/>
    <property type="match status" value="1"/>
</dbReference>
<keyword evidence="4" id="KW-0732">Signal</keyword>
<evidence type="ECO:0000256" key="2">
    <source>
        <dbReference type="ARBA" id="ARBA00008668"/>
    </source>
</evidence>
<evidence type="ECO:0000313" key="8">
    <source>
        <dbReference type="EMBL" id="MCL7025502.1"/>
    </source>
</evidence>
<evidence type="ECO:0000256" key="6">
    <source>
        <dbReference type="ARBA" id="ARBA00022963"/>
    </source>
</evidence>
<dbReference type="InterPro" id="IPR035669">
    <property type="entry name" value="SGNH_plant_lipase-like"/>
</dbReference>
<dbReference type="InterPro" id="IPR051238">
    <property type="entry name" value="GDSL_esterase/lipase"/>
</dbReference>
<dbReference type="AlphaFoldDB" id="A0AA41UZ59"/>
<gene>
    <name evidence="8" type="ORF">MKW94_012932</name>
</gene>
<dbReference type="GO" id="GO:0016788">
    <property type="term" value="F:hydrolase activity, acting on ester bonds"/>
    <property type="evidence" value="ECO:0007669"/>
    <property type="project" value="InterPro"/>
</dbReference>
<keyword evidence="5" id="KW-0378">Hydrolase</keyword>
<evidence type="ECO:0000256" key="1">
    <source>
        <dbReference type="ARBA" id="ARBA00004613"/>
    </source>
</evidence>
<comment type="caution">
    <text evidence="8">The sequence shown here is derived from an EMBL/GenBank/DDBJ whole genome shotgun (WGS) entry which is preliminary data.</text>
</comment>
<keyword evidence="3" id="KW-0964">Secreted</keyword>
<dbReference type="InterPro" id="IPR036514">
    <property type="entry name" value="SGNH_hydro_sf"/>
</dbReference>
<dbReference type="GO" id="GO:0005576">
    <property type="term" value="C:extracellular region"/>
    <property type="evidence" value="ECO:0007669"/>
    <property type="project" value="UniProtKB-SubCell"/>
</dbReference>